<dbReference type="AlphaFoldDB" id="A0A923LWQ4"/>
<dbReference type="Gene3D" id="3.30.70.120">
    <property type="match status" value="1"/>
</dbReference>
<dbReference type="Proteomes" id="UP000606499">
    <property type="component" value="Unassembled WGS sequence"/>
</dbReference>
<keyword evidence="2" id="KW-1185">Reference proteome</keyword>
<dbReference type="RefSeq" id="WP_054328507.1">
    <property type="nucleotide sequence ID" value="NZ_JACOPL010000030.1"/>
</dbReference>
<comment type="caution">
    <text evidence="1">The sequence shown here is derived from an EMBL/GenBank/DDBJ whole genome shotgun (WGS) entry which is preliminary data.</text>
</comment>
<dbReference type="PANTHER" id="PTHR38456:SF1">
    <property type="entry name" value="CYCLIC DI-AMP RECEPTOR A"/>
    <property type="match status" value="1"/>
</dbReference>
<gene>
    <name evidence="1" type="ORF">H8S45_15180</name>
</gene>
<organism evidence="1 2">
    <name type="scientific">Agathobaculum faecis</name>
    <dbReference type="NCBI Taxonomy" id="2763013"/>
    <lineage>
        <taxon>Bacteria</taxon>
        <taxon>Bacillati</taxon>
        <taxon>Bacillota</taxon>
        <taxon>Clostridia</taxon>
        <taxon>Eubacteriales</taxon>
        <taxon>Butyricicoccaceae</taxon>
        <taxon>Agathobaculum</taxon>
    </lineage>
</organism>
<reference evidence="1" key="1">
    <citation type="submission" date="2020-08" db="EMBL/GenBank/DDBJ databases">
        <title>Genome public.</title>
        <authorList>
            <person name="Liu C."/>
            <person name="Sun Q."/>
        </authorList>
    </citation>
    <scope>NUCLEOTIDE SEQUENCE</scope>
    <source>
        <strain evidence="1">NSJ-28</strain>
    </source>
</reference>
<dbReference type="SUPFAM" id="SSF54913">
    <property type="entry name" value="GlnB-like"/>
    <property type="match status" value="1"/>
</dbReference>
<evidence type="ECO:0000313" key="2">
    <source>
        <dbReference type="Proteomes" id="UP000606499"/>
    </source>
</evidence>
<sequence length="107" mass="11633">MKMVLAIINYDDAQDVINSLMKAGFSITKLATTGGFLKAGNVTILIGLEESKLDACFDIIREHSSSRKQIIPTTAELGMGFFPSTPVQVEVGGATVFVLHVERFEKL</sequence>
<dbReference type="PANTHER" id="PTHR38456">
    <property type="entry name" value="CYCLIC DI-AMP RECEPTOR A"/>
    <property type="match status" value="1"/>
</dbReference>
<dbReference type="InterPro" id="IPR010375">
    <property type="entry name" value="CdAMP_rec"/>
</dbReference>
<dbReference type="InterPro" id="IPR015867">
    <property type="entry name" value="N-reg_PII/ATP_PRibTrfase_C"/>
</dbReference>
<keyword evidence="1" id="KW-0675">Receptor</keyword>
<dbReference type="Pfam" id="PF06153">
    <property type="entry name" value="CdAMP_rec"/>
    <property type="match status" value="1"/>
</dbReference>
<proteinExistence type="predicted"/>
<evidence type="ECO:0000313" key="1">
    <source>
        <dbReference type="EMBL" id="MBC5726791.1"/>
    </source>
</evidence>
<dbReference type="EMBL" id="JACOPL010000030">
    <property type="protein sequence ID" value="MBC5726791.1"/>
    <property type="molecule type" value="Genomic_DNA"/>
</dbReference>
<name>A0A923LWQ4_9FIRM</name>
<protein>
    <submittedName>
        <fullName evidence="1">Cyclic-di-AMP receptor</fullName>
    </submittedName>
</protein>
<accession>A0A923LWQ4</accession>
<dbReference type="InterPro" id="IPR011322">
    <property type="entry name" value="N-reg_PII-like_a/b"/>
</dbReference>